<organism evidence="3 4">
    <name type="scientific">Fusarium acuminatum</name>
    <dbReference type="NCBI Taxonomy" id="5515"/>
    <lineage>
        <taxon>Eukaryota</taxon>
        <taxon>Fungi</taxon>
        <taxon>Dikarya</taxon>
        <taxon>Ascomycota</taxon>
        <taxon>Pezizomycotina</taxon>
        <taxon>Sordariomycetes</taxon>
        <taxon>Hypocreomycetidae</taxon>
        <taxon>Hypocreales</taxon>
        <taxon>Nectriaceae</taxon>
        <taxon>Fusarium</taxon>
        <taxon>Fusarium tricinctum species complex</taxon>
    </lineage>
</organism>
<accession>A0ABZ2WU41</accession>
<keyword evidence="1" id="KW-0812">Transmembrane</keyword>
<dbReference type="PANTHER" id="PTHR35393">
    <property type="entry name" value="CHROMOSOME 1, WHOLE GENOME SHOTGUN SEQUENCE"/>
    <property type="match status" value="1"/>
</dbReference>
<dbReference type="InterPro" id="IPR057514">
    <property type="entry name" value="NTF2_SigF"/>
</dbReference>
<name>A0ABZ2WU41_9HYPO</name>
<evidence type="ECO:0000256" key="1">
    <source>
        <dbReference type="SAM" id="Phobius"/>
    </source>
</evidence>
<dbReference type="Pfam" id="PF24840">
    <property type="entry name" value="NTF2_SigF"/>
    <property type="match status" value="2"/>
</dbReference>
<proteinExistence type="predicted"/>
<keyword evidence="3" id="KW-0560">Oxidoreductase</keyword>
<reference evidence="3 4" key="1">
    <citation type="submission" date="2024-04" db="EMBL/GenBank/DDBJ databases">
        <title>Complete genome sequence of Fusarium acuminatum.</title>
        <authorList>
            <person name="Lan B."/>
        </authorList>
    </citation>
    <scope>NUCLEOTIDE SEQUENCE [LARGE SCALE GENOMIC DNA]</scope>
    <source>
        <strain evidence="3">1A</strain>
    </source>
</reference>
<keyword evidence="1" id="KW-1133">Transmembrane helix</keyword>
<gene>
    <name evidence="3" type="ORF">QYS62_005288</name>
</gene>
<feature type="domain" description="SigF-like NTF2-like" evidence="2">
    <location>
        <begin position="163"/>
        <end position="209"/>
    </location>
</feature>
<dbReference type="EMBL" id="CP151262">
    <property type="protein sequence ID" value="WZH44269.1"/>
    <property type="molecule type" value="Genomic_DNA"/>
</dbReference>
<dbReference type="PANTHER" id="PTHR35393:SF1">
    <property type="entry name" value="SNOAL-LIKE DOMAIN-CONTAINING PROTEIN"/>
    <property type="match status" value="1"/>
</dbReference>
<keyword evidence="1" id="KW-0472">Membrane</keyword>
<keyword evidence="3" id="KW-0503">Monooxygenase</keyword>
<keyword evidence="4" id="KW-1185">Reference proteome</keyword>
<protein>
    <submittedName>
        <fullName evidence="3">Monooxygenase</fullName>
    </submittedName>
</protein>
<evidence type="ECO:0000259" key="2">
    <source>
        <dbReference type="Pfam" id="PF24840"/>
    </source>
</evidence>
<evidence type="ECO:0000313" key="4">
    <source>
        <dbReference type="Proteomes" id="UP001489902"/>
    </source>
</evidence>
<dbReference type="Proteomes" id="UP001489902">
    <property type="component" value="Chromosome 3"/>
</dbReference>
<feature type="domain" description="SigF-like NTF2-like" evidence="2">
    <location>
        <begin position="22"/>
        <end position="143"/>
    </location>
</feature>
<feature type="transmembrane region" description="Helical" evidence="1">
    <location>
        <begin position="197"/>
        <end position="219"/>
    </location>
</feature>
<sequence>MENPGMAKNTDHLTMWSTNTPPVNEIAGVIKSLTQGAPDIQESTLREYFLPNASFSHPYCRVPSISKGQIPLAGGLESIQLILGIYRWYRTLSPHIDIKVDSAAFDQQSGLLYVSLRQTFALWFVPLYKAPVRLVSVLQLTQLSPESSSEEDEPGESLSPRRQSARYYIASQEDLYPVNDCIQFLCPGLGPFLWTIWQLYSTWLCFVGSLLFLPLYFFLNGTSTKAKKKMPKF</sequence>
<evidence type="ECO:0000313" key="3">
    <source>
        <dbReference type="EMBL" id="WZH44269.1"/>
    </source>
</evidence>
<dbReference type="GO" id="GO:0004497">
    <property type="term" value="F:monooxygenase activity"/>
    <property type="evidence" value="ECO:0007669"/>
    <property type="project" value="UniProtKB-KW"/>
</dbReference>